<proteinExistence type="predicted"/>
<comment type="caution">
    <text evidence="1">The sequence shown here is derived from an EMBL/GenBank/DDBJ whole genome shotgun (WGS) entry which is preliminary data.</text>
</comment>
<keyword evidence="2" id="KW-1185">Reference proteome</keyword>
<sequence length="183" mass="21802">MAHSIPLQKVYFFSDNFTFAYAIQGFVERYLANEIELINIVYFHTQADKQRYTANQVLSETVQNLNEIGLNNFDFIQPVVITGRQELKQMSIEEDSAIITIFNSTISYEKFEENPVFTNRLHHNFFNLHLPYHDVHLMQDYFMRIKALRYNRDTLGVYIKAYRSHLKKEKDFDPSFYTVPAHR</sequence>
<organism evidence="1 2">
    <name type="scientific">Kurthia populi</name>
    <dbReference type="NCBI Taxonomy" id="1562132"/>
    <lineage>
        <taxon>Bacteria</taxon>
        <taxon>Bacillati</taxon>
        <taxon>Bacillota</taxon>
        <taxon>Bacilli</taxon>
        <taxon>Bacillales</taxon>
        <taxon>Caryophanaceae</taxon>
        <taxon>Kurthia</taxon>
    </lineage>
</organism>
<gene>
    <name evidence="1" type="ORF">ACFSY7_12995</name>
</gene>
<protein>
    <submittedName>
        <fullName evidence="1">Uncharacterized protein</fullName>
    </submittedName>
</protein>
<reference evidence="2" key="1">
    <citation type="journal article" date="2019" name="Int. J. Syst. Evol. Microbiol.">
        <title>The Global Catalogue of Microorganisms (GCM) 10K type strain sequencing project: providing services to taxonomists for standard genome sequencing and annotation.</title>
        <authorList>
            <consortium name="The Broad Institute Genomics Platform"/>
            <consortium name="The Broad Institute Genome Sequencing Center for Infectious Disease"/>
            <person name="Wu L."/>
            <person name="Ma J."/>
        </authorList>
    </citation>
    <scope>NUCLEOTIDE SEQUENCE [LARGE SCALE GENOMIC DNA]</scope>
    <source>
        <strain evidence="2">KCTC 33522</strain>
    </source>
</reference>
<accession>A0ABW5Y348</accession>
<name>A0ABW5Y348_9BACL</name>
<evidence type="ECO:0000313" key="2">
    <source>
        <dbReference type="Proteomes" id="UP001597568"/>
    </source>
</evidence>
<dbReference type="Proteomes" id="UP001597568">
    <property type="component" value="Unassembled WGS sequence"/>
</dbReference>
<dbReference type="EMBL" id="JBHUOR010000115">
    <property type="protein sequence ID" value="MFD2869404.1"/>
    <property type="molecule type" value="Genomic_DNA"/>
</dbReference>
<evidence type="ECO:0000313" key="1">
    <source>
        <dbReference type="EMBL" id="MFD2869404.1"/>
    </source>
</evidence>